<feature type="non-terminal residue" evidence="9">
    <location>
        <position position="1"/>
    </location>
</feature>
<keyword evidence="5" id="KW-0479">Metal-binding</keyword>
<comment type="cofactor">
    <cofactor evidence="1">
        <name>a divalent metal cation</name>
        <dbReference type="ChEBI" id="CHEBI:60240"/>
    </cofactor>
</comment>
<organism evidence="9">
    <name type="scientific">Bactrocera latifrons</name>
    <name type="common">Malaysian fruit fly</name>
    <name type="synonym">Chaetodacus latifrons</name>
    <dbReference type="NCBI Taxonomy" id="174628"/>
    <lineage>
        <taxon>Eukaryota</taxon>
        <taxon>Metazoa</taxon>
        <taxon>Ecdysozoa</taxon>
        <taxon>Arthropoda</taxon>
        <taxon>Hexapoda</taxon>
        <taxon>Insecta</taxon>
        <taxon>Pterygota</taxon>
        <taxon>Neoptera</taxon>
        <taxon>Endopterygota</taxon>
        <taxon>Diptera</taxon>
        <taxon>Brachycera</taxon>
        <taxon>Muscomorpha</taxon>
        <taxon>Tephritoidea</taxon>
        <taxon>Tephritidae</taxon>
        <taxon>Bactrocera</taxon>
        <taxon>Bactrocera</taxon>
    </lineage>
</organism>
<dbReference type="PANTHER" id="PTHR22930:SF289">
    <property type="entry name" value="DDE TNP4 DOMAIN-CONTAINING PROTEIN-RELATED"/>
    <property type="match status" value="1"/>
</dbReference>
<keyword evidence="4" id="KW-0540">Nuclease</keyword>
<dbReference type="InterPro" id="IPR045249">
    <property type="entry name" value="HARBI1-like"/>
</dbReference>
<dbReference type="PANTHER" id="PTHR22930">
    <property type="match status" value="1"/>
</dbReference>
<sequence length="161" mass="18783">YDLLMRLTRIKQGNFPKIKKICDHKMQIRAVNGRFGGASHDSHVWNLSGERESLRTNYENGNRSERVLGDSGYPLEPWLLTQYRNGPERSDEIYFNQQFTKGRSLTERVFSVLKGRFRCLLCARELHYAPEKDVKILNVCCALHNICILYKVEVPINTNYT</sequence>
<dbReference type="InterPro" id="IPR027806">
    <property type="entry name" value="HARBI1_dom"/>
</dbReference>
<keyword evidence="6" id="KW-0378">Hydrolase</keyword>
<dbReference type="GO" id="GO:0016787">
    <property type="term" value="F:hydrolase activity"/>
    <property type="evidence" value="ECO:0007669"/>
    <property type="project" value="UniProtKB-KW"/>
</dbReference>
<comment type="similarity">
    <text evidence="3">Belongs to the HARBI1 family.</text>
</comment>
<name>A0A0K8UVF1_BACLA</name>
<evidence type="ECO:0000256" key="6">
    <source>
        <dbReference type="ARBA" id="ARBA00022801"/>
    </source>
</evidence>
<evidence type="ECO:0000313" key="10">
    <source>
        <dbReference type="EMBL" id="JAI37034.1"/>
    </source>
</evidence>
<dbReference type="OrthoDB" id="7937836at2759"/>
<dbReference type="EMBL" id="GDHF01015280">
    <property type="protein sequence ID" value="JAI37034.1"/>
    <property type="molecule type" value="Transcribed_RNA"/>
</dbReference>
<dbReference type="Pfam" id="PF13359">
    <property type="entry name" value="DDE_Tnp_4"/>
    <property type="match status" value="1"/>
</dbReference>
<reference evidence="9" key="1">
    <citation type="submission" date="2015-06" db="EMBL/GenBank/DDBJ databases">
        <authorList>
            <person name="Hoefler B.C."/>
            <person name="Straight P.D."/>
        </authorList>
    </citation>
    <scope>NUCLEOTIDE SEQUENCE</scope>
</reference>
<keyword evidence="7" id="KW-0539">Nucleus</keyword>
<evidence type="ECO:0000259" key="8">
    <source>
        <dbReference type="Pfam" id="PF13359"/>
    </source>
</evidence>
<evidence type="ECO:0000256" key="1">
    <source>
        <dbReference type="ARBA" id="ARBA00001968"/>
    </source>
</evidence>
<evidence type="ECO:0000256" key="3">
    <source>
        <dbReference type="ARBA" id="ARBA00006958"/>
    </source>
</evidence>
<evidence type="ECO:0000256" key="7">
    <source>
        <dbReference type="ARBA" id="ARBA00023242"/>
    </source>
</evidence>
<dbReference type="GO" id="GO:0046872">
    <property type="term" value="F:metal ion binding"/>
    <property type="evidence" value="ECO:0007669"/>
    <property type="project" value="UniProtKB-KW"/>
</dbReference>
<comment type="subcellular location">
    <subcellularLocation>
        <location evidence="2">Nucleus</location>
    </subcellularLocation>
</comment>
<dbReference type="GO" id="GO:0004518">
    <property type="term" value="F:nuclease activity"/>
    <property type="evidence" value="ECO:0007669"/>
    <property type="project" value="UniProtKB-KW"/>
</dbReference>
<evidence type="ECO:0000256" key="5">
    <source>
        <dbReference type="ARBA" id="ARBA00022723"/>
    </source>
</evidence>
<proteinExistence type="inferred from homology"/>
<gene>
    <name evidence="9" type="primary">HARBI1_41</name>
    <name evidence="10" type="synonym">HARBI1_13</name>
    <name evidence="10" type="ORF">c1_g1_i10</name>
    <name evidence="9" type="ORF">c1_g1_i6</name>
</gene>
<evidence type="ECO:0000256" key="2">
    <source>
        <dbReference type="ARBA" id="ARBA00004123"/>
    </source>
</evidence>
<dbReference type="AlphaFoldDB" id="A0A0K8UVF1"/>
<evidence type="ECO:0000256" key="4">
    <source>
        <dbReference type="ARBA" id="ARBA00022722"/>
    </source>
</evidence>
<dbReference type="GO" id="GO:0005634">
    <property type="term" value="C:nucleus"/>
    <property type="evidence" value="ECO:0007669"/>
    <property type="project" value="UniProtKB-SubCell"/>
</dbReference>
<dbReference type="EMBL" id="GDHF01021811">
    <property type="protein sequence ID" value="JAI30503.1"/>
    <property type="molecule type" value="Transcribed_RNA"/>
</dbReference>
<evidence type="ECO:0000313" key="9">
    <source>
        <dbReference type="EMBL" id="JAI30503.1"/>
    </source>
</evidence>
<protein>
    <submittedName>
        <fullName evidence="9">Putative nuclease HARBI1</fullName>
    </submittedName>
</protein>
<feature type="domain" description="DDE Tnp4" evidence="8">
    <location>
        <begin position="11"/>
        <end position="145"/>
    </location>
</feature>
<accession>A0A0K8UVF1</accession>